<evidence type="ECO:0000256" key="1">
    <source>
        <dbReference type="ARBA" id="ARBA00004477"/>
    </source>
</evidence>
<gene>
    <name evidence="10" type="ORF">J1N35_027055</name>
</gene>
<comment type="pathway">
    <text evidence="2">Protein modification; protein glycosylation.</text>
</comment>
<evidence type="ECO:0000256" key="3">
    <source>
        <dbReference type="ARBA" id="ARBA00010288"/>
    </source>
</evidence>
<accession>A0A9D3V967</accession>
<sequence>GFDQTRRSSHAAPSLRLIPKLLLRHLTDPSSSIRFMFPRWLIKTLELLTVESKKVVLPANQKGGSNELLIFQEGEKIVLVWLDTPYNQAVYRLVDKLGDLVVRLVFVPFEESSYSTFSRSAPAYVVAFFHLLLPFCINGYN</sequence>
<reference evidence="10 11" key="1">
    <citation type="journal article" date="2021" name="Plant Biotechnol. J.">
        <title>Multi-omics assisted identification of the key and species-specific regulatory components of drought-tolerant mechanisms in Gossypium stocksii.</title>
        <authorList>
            <person name="Yu D."/>
            <person name="Ke L."/>
            <person name="Zhang D."/>
            <person name="Wu Y."/>
            <person name="Sun Y."/>
            <person name="Mei J."/>
            <person name="Sun J."/>
            <person name="Sun Y."/>
        </authorList>
    </citation>
    <scope>NUCLEOTIDE SEQUENCE [LARGE SCALE GENOMIC DNA]</scope>
    <source>
        <strain evidence="11">cv. E1</strain>
        <tissue evidence="10">Leaf</tissue>
    </source>
</reference>
<evidence type="ECO:0000256" key="4">
    <source>
        <dbReference type="ARBA" id="ARBA00022692"/>
    </source>
</evidence>
<keyword evidence="7" id="KW-0472">Membrane</keyword>
<comment type="function">
    <text evidence="8 9">Intramembrane glycolipid transporter that operates in the biosynthetic pathway of dolichol-linked oligosaccharides, the glycan precursors employed in protein asparagine (N)-glycosylation. The sequential addition of sugars to dolichol pyrophosphate produces dolichol-linked oligosaccharides containing fourteen sugars, including two GlcNAcs, nine mannoses and three glucoses. Once assembled, the oligosaccharide is transferred from the lipid to nascent proteins by oligosaccharyltransferases. The assembly of dolichol-linked oligosaccharides begins on the cytosolic side of the endoplasmic reticulum membrane and finishes in its lumen. RFT1 could mediate the translocation of the cytosolically oriented intermediate DolPP-GlcNAc2Man5, produced by ALG11, into the ER lumen where dolichol-linked oligosaccharides assembly continues. However, the intramembrane lipid transporter activity could not be confirmed in vitro.</text>
</comment>
<evidence type="ECO:0000313" key="11">
    <source>
        <dbReference type="Proteomes" id="UP000828251"/>
    </source>
</evidence>
<keyword evidence="6" id="KW-1133">Transmembrane helix</keyword>
<proteinExistence type="inferred from homology"/>
<dbReference type="GO" id="GO:0006488">
    <property type="term" value="P:dolichol-linked oligosaccharide biosynthetic process"/>
    <property type="evidence" value="ECO:0007669"/>
    <property type="project" value="InterPro"/>
</dbReference>
<dbReference type="Proteomes" id="UP000828251">
    <property type="component" value="Unassembled WGS sequence"/>
</dbReference>
<protein>
    <recommendedName>
        <fullName evidence="9">Protein RFT1 homolog</fullName>
    </recommendedName>
</protein>
<feature type="non-terminal residue" evidence="10">
    <location>
        <position position="141"/>
    </location>
</feature>
<keyword evidence="4" id="KW-0812">Transmembrane</keyword>
<organism evidence="10 11">
    <name type="scientific">Gossypium stocksii</name>
    <dbReference type="NCBI Taxonomy" id="47602"/>
    <lineage>
        <taxon>Eukaryota</taxon>
        <taxon>Viridiplantae</taxon>
        <taxon>Streptophyta</taxon>
        <taxon>Embryophyta</taxon>
        <taxon>Tracheophyta</taxon>
        <taxon>Spermatophyta</taxon>
        <taxon>Magnoliopsida</taxon>
        <taxon>eudicotyledons</taxon>
        <taxon>Gunneridae</taxon>
        <taxon>Pentapetalae</taxon>
        <taxon>rosids</taxon>
        <taxon>malvids</taxon>
        <taxon>Malvales</taxon>
        <taxon>Malvaceae</taxon>
        <taxon>Malvoideae</taxon>
        <taxon>Gossypium</taxon>
    </lineage>
</organism>
<name>A0A9D3V967_9ROSI</name>
<dbReference type="EMBL" id="JAIQCV010000008">
    <property type="protein sequence ID" value="KAH1074727.1"/>
    <property type="molecule type" value="Genomic_DNA"/>
</dbReference>
<dbReference type="GO" id="GO:0034203">
    <property type="term" value="P:glycolipid translocation"/>
    <property type="evidence" value="ECO:0007669"/>
    <property type="project" value="TreeGrafter"/>
</dbReference>
<evidence type="ECO:0000256" key="8">
    <source>
        <dbReference type="ARBA" id="ARBA00045912"/>
    </source>
</evidence>
<keyword evidence="11" id="KW-1185">Reference proteome</keyword>
<dbReference type="PANTHER" id="PTHR13117:SF5">
    <property type="entry name" value="PROTEIN RFT1 HOMOLOG"/>
    <property type="match status" value="1"/>
</dbReference>
<comment type="similarity">
    <text evidence="3 9">Belongs to the RFT1 family.</text>
</comment>
<evidence type="ECO:0000256" key="6">
    <source>
        <dbReference type="ARBA" id="ARBA00022989"/>
    </source>
</evidence>
<comment type="caution">
    <text evidence="10">The sequence shown here is derived from an EMBL/GenBank/DDBJ whole genome shotgun (WGS) entry which is preliminary data.</text>
</comment>
<dbReference type="Pfam" id="PF04506">
    <property type="entry name" value="Rft-1"/>
    <property type="match status" value="1"/>
</dbReference>
<evidence type="ECO:0000256" key="5">
    <source>
        <dbReference type="ARBA" id="ARBA00022824"/>
    </source>
</evidence>
<evidence type="ECO:0000256" key="2">
    <source>
        <dbReference type="ARBA" id="ARBA00004922"/>
    </source>
</evidence>
<evidence type="ECO:0000313" key="10">
    <source>
        <dbReference type="EMBL" id="KAH1074727.1"/>
    </source>
</evidence>
<feature type="non-terminal residue" evidence="10">
    <location>
        <position position="1"/>
    </location>
</feature>
<comment type="subcellular location">
    <subcellularLocation>
        <location evidence="1 9">Endoplasmic reticulum membrane</location>
        <topology evidence="1 9">Multi-pass membrane protein</topology>
    </subcellularLocation>
</comment>
<evidence type="ECO:0000256" key="7">
    <source>
        <dbReference type="ARBA" id="ARBA00023136"/>
    </source>
</evidence>
<dbReference type="InterPro" id="IPR007594">
    <property type="entry name" value="RFT1"/>
</dbReference>
<dbReference type="OrthoDB" id="9979195at2759"/>
<dbReference type="PANTHER" id="PTHR13117">
    <property type="entry name" value="ENDOPLASMIC RETICULUM MULTISPAN TRANSMEMBRANE PROTEIN-RELATED"/>
    <property type="match status" value="1"/>
</dbReference>
<dbReference type="AlphaFoldDB" id="A0A9D3V967"/>
<evidence type="ECO:0000256" key="9">
    <source>
        <dbReference type="RuleBase" id="RU365067"/>
    </source>
</evidence>
<dbReference type="GO" id="GO:0005789">
    <property type="term" value="C:endoplasmic reticulum membrane"/>
    <property type="evidence" value="ECO:0007669"/>
    <property type="project" value="UniProtKB-SubCell"/>
</dbReference>
<keyword evidence="5" id="KW-0256">Endoplasmic reticulum</keyword>